<reference evidence="2" key="1">
    <citation type="submission" date="2020-05" db="EMBL/GenBank/DDBJ databases">
        <authorList>
            <person name="Chiriac C."/>
            <person name="Salcher M."/>
            <person name="Ghai R."/>
            <person name="Kavagutti S V."/>
        </authorList>
    </citation>
    <scope>NUCLEOTIDE SEQUENCE</scope>
</reference>
<dbReference type="EMBL" id="LR797057">
    <property type="protein sequence ID" value="CAB4183953.1"/>
    <property type="molecule type" value="Genomic_DNA"/>
</dbReference>
<protein>
    <recommendedName>
        <fullName evidence="5">PA14 domain containing protein</fullName>
    </recommendedName>
</protein>
<dbReference type="EMBL" id="LR796571">
    <property type="protein sequence ID" value="CAB4151725.1"/>
    <property type="molecule type" value="Genomic_DNA"/>
</dbReference>
<evidence type="ECO:0000313" key="2">
    <source>
        <dbReference type="EMBL" id="CAB4183953.1"/>
    </source>
</evidence>
<organism evidence="2">
    <name type="scientific">uncultured Caudovirales phage</name>
    <dbReference type="NCBI Taxonomy" id="2100421"/>
    <lineage>
        <taxon>Viruses</taxon>
        <taxon>Duplodnaviria</taxon>
        <taxon>Heunggongvirae</taxon>
        <taxon>Uroviricota</taxon>
        <taxon>Caudoviricetes</taxon>
        <taxon>Peduoviridae</taxon>
        <taxon>Maltschvirus</taxon>
        <taxon>Maltschvirus maltsch</taxon>
    </lineage>
</organism>
<gene>
    <name evidence="2" type="ORF">UFOVP1099_22</name>
    <name evidence="3" type="ORF">UFOVP1460_27</name>
    <name evidence="4" type="ORF">UFOVP1548_2</name>
    <name evidence="1" type="ORF">UFOVP582_32</name>
</gene>
<dbReference type="Gene3D" id="3.90.182.10">
    <property type="entry name" value="Toxin - Anthrax Protective Antigen,domain 1"/>
    <property type="match status" value="1"/>
</dbReference>
<dbReference type="EMBL" id="LR798393">
    <property type="protein sequence ID" value="CAB5228537.1"/>
    <property type="molecule type" value="Genomic_DNA"/>
</dbReference>
<evidence type="ECO:0000313" key="1">
    <source>
        <dbReference type="EMBL" id="CAB4151725.1"/>
    </source>
</evidence>
<dbReference type="EMBL" id="LR797403">
    <property type="protein sequence ID" value="CAB4214292.1"/>
    <property type="molecule type" value="Genomic_DNA"/>
</dbReference>
<evidence type="ECO:0000313" key="4">
    <source>
        <dbReference type="EMBL" id="CAB5228537.1"/>
    </source>
</evidence>
<evidence type="ECO:0008006" key="5">
    <source>
        <dbReference type="Google" id="ProtNLM"/>
    </source>
</evidence>
<name>A0A6J5QI01_9CAUD</name>
<evidence type="ECO:0000313" key="3">
    <source>
        <dbReference type="EMBL" id="CAB4214292.1"/>
    </source>
</evidence>
<proteinExistence type="predicted"/>
<accession>A0A6J5QI01</accession>
<dbReference type="SUPFAM" id="SSF56988">
    <property type="entry name" value="Anthrax protective antigen"/>
    <property type="match status" value="1"/>
</dbReference>
<sequence>MARYSRWLIFVPVAILALWNSSVHAESQQGLEARYFIIDEIPPVMSEHIYTECGSEVENNINRSYDGEPFLGCPDDMFMVHITGTIIIPEHDTIQFWLASDDGGTIKIGLDEWGVWNDQGCSATESGPIDISAGNAPLDLWVYENGGGSCIMLAWNINNQGWEIVPDEAFLTSYIQSDITTSTETTWESTTTSTIQQMTTSTIAQSTTVPVTSVPISTIPQTTYTIPPEPTMPEPPATVPLPPIVEPATLDTIPLPPEIESFPPETLELPPEIVDTMPDVVDTYPTVYPPYTLPFVGQLPDPPDTMPLPPDIFPDAPETLDTLPIELIVELPPELVEALQNANEDVSLTDEQFTTAVETIANLAPEEAVALITQILNTAITIDQATELASNPDVLAIVTSEQAEEIFATIDVTELDNTQITELIAAVQSAPVKVRTAFEKTINIFGSGLDNYVPIGSNIPVSTRRTLIAVVAGTAMAAVGSKKR</sequence>